<accession>A0A0W0FP74</accession>
<dbReference type="Gene3D" id="3.40.50.300">
    <property type="entry name" value="P-loop containing nucleotide triphosphate hydrolases"/>
    <property type="match status" value="1"/>
</dbReference>
<comment type="caution">
    <text evidence="1">The sequence shown here is derived from an EMBL/GenBank/DDBJ whole genome shotgun (WGS) entry which is preliminary data.</text>
</comment>
<evidence type="ECO:0000313" key="1">
    <source>
        <dbReference type="EMBL" id="KTB38105.1"/>
    </source>
</evidence>
<sequence>MKSRRVFIFSHPRSVCNLFFRLLSTHPSFTTTVPLPFAKPYAFGPESEIPDPDYDETYQNIFDQLERSIKEIEKTGAVSLTMEHPICILPRTTLNDGAKYPHSYQSTIQVVDYSLGTQEEATELELLAEKTNPTIFSDRFFQSITYSIITIRHPARDLFLHNLEVISRYRWERLIFESCQSQGIKVMVVDGDKLVKDSKAQMKKVCEELGVDESQIQYTWDSADDQNDGLYSHFPESARRAFLGTLHGSENVIQHQGKTEALDLAAEERKWGKEWNEELAGTMRRMVNSSLEDYEYLLQFSI</sequence>
<evidence type="ECO:0000313" key="2">
    <source>
        <dbReference type="Proteomes" id="UP000054988"/>
    </source>
</evidence>
<protein>
    <submittedName>
        <fullName evidence="1">Uncharacterized protein</fullName>
    </submittedName>
</protein>
<name>A0A0W0FP74_MONRR</name>
<organism evidence="1 2">
    <name type="scientific">Moniliophthora roreri</name>
    <name type="common">Frosty pod rot fungus</name>
    <name type="synonym">Monilia roreri</name>
    <dbReference type="NCBI Taxonomy" id="221103"/>
    <lineage>
        <taxon>Eukaryota</taxon>
        <taxon>Fungi</taxon>
        <taxon>Dikarya</taxon>
        <taxon>Basidiomycota</taxon>
        <taxon>Agaricomycotina</taxon>
        <taxon>Agaricomycetes</taxon>
        <taxon>Agaricomycetidae</taxon>
        <taxon>Agaricales</taxon>
        <taxon>Marasmiineae</taxon>
        <taxon>Marasmiaceae</taxon>
        <taxon>Moniliophthora</taxon>
    </lineage>
</organism>
<dbReference type="AlphaFoldDB" id="A0A0W0FP74"/>
<dbReference type="EMBL" id="LATX01001781">
    <property type="protein sequence ID" value="KTB38105.1"/>
    <property type="molecule type" value="Genomic_DNA"/>
</dbReference>
<dbReference type="InterPro" id="IPR027417">
    <property type="entry name" value="P-loop_NTPase"/>
</dbReference>
<proteinExistence type="predicted"/>
<dbReference type="SUPFAM" id="SSF52540">
    <property type="entry name" value="P-loop containing nucleoside triphosphate hydrolases"/>
    <property type="match status" value="1"/>
</dbReference>
<gene>
    <name evidence="1" type="ORF">WG66_9313</name>
</gene>
<dbReference type="Proteomes" id="UP000054988">
    <property type="component" value="Unassembled WGS sequence"/>
</dbReference>
<reference evidence="1 2" key="1">
    <citation type="submission" date="2015-12" db="EMBL/GenBank/DDBJ databases">
        <title>Draft genome sequence of Moniliophthora roreri, the causal agent of frosty pod rot of cacao.</title>
        <authorList>
            <person name="Aime M.C."/>
            <person name="Diaz-Valderrama J.R."/>
            <person name="Kijpornyongpan T."/>
            <person name="Phillips-Mora W."/>
        </authorList>
    </citation>
    <scope>NUCLEOTIDE SEQUENCE [LARGE SCALE GENOMIC DNA]</scope>
    <source>
        <strain evidence="1 2">MCA 2952</strain>
    </source>
</reference>